<comment type="cofactor">
    <cofactor evidence="3">
        <name>Zn(2+)</name>
        <dbReference type="ChEBI" id="CHEBI:29105"/>
    </cofactor>
    <text evidence="3">Binds 1 zinc ion.</text>
</comment>
<dbReference type="GO" id="GO:0008657">
    <property type="term" value="F:DNA topoisomerase type II (double strand cut, ATP-hydrolyzing) inhibitor activity"/>
    <property type="evidence" value="ECO:0007669"/>
    <property type="project" value="UniProtKB-UniRule"/>
</dbReference>
<keyword evidence="2 3" id="KW-0862">Zinc</keyword>
<evidence type="ECO:0000313" key="4">
    <source>
        <dbReference type="EMBL" id="AZU05040.1"/>
    </source>
</evidence>
<dbReference type="Pfam" id="PF03884">
    <property type="entry name" value="YacG"/>
    <property type="match status" value="1"/>
</dbReference>
<organism evidence="4 5">
    <name type="scientific">Glycocaulis alkaliphilus</name>
    <dbReference type="NCBI Taxonomy" id="1434191"/>
    <lineage>
        <taxon>Bacteria</taxon>
        <taxon>Pseudomonadati</taxon>
        <taxon>Pseudomonadota</taxon>
        <taxon>Alphaproteobacteria</taxon>
        <taxon>Maricaulales</taxon>
        <taxon>Maricaulaceae</taxon>
        <taxon>Glycocaulis</taxon>
    </lineage>
</organism>
<dbReference type="InterPro" id="IPR013088">
    <property type="entry name" value="Znf_NHR/GATA"/>
</dbReference>
<dbReference type="Gene3D" id="3.30.50.10">
    <property type="entry name" value="Erythroid Transcription Factor GATA-1, subunit A"/>
    <property type="match status" value="1"/>
</dbReference>
<dbReference type="Proteomes" id="UP000286954">
    <property type="component" value="Chromosome"/>
</dbReference>
<dbReference type="OrthoDB" id="9809663at2"/>
<dbReference type="InterPro" id="IPR005584">
    <property type="entry name" value="DNA_gyrase_inhibitor_YacG"/>
</dbReference>
<comment type="function">
    <text evidence="3">Inhibits all the catalytic activities of DNA gyrase by preventing its interaction with DNA. Acts by binding directly to the C-terminal domain of GyrB, which probably disrupts DNA binding by the gyrase.</text>
</comment>
<keyword evidence="1 3" id="KW-0479">Metal-binding</keyword>
<evidence type="ECO:0000256" key="2">
    <source>
        <dbReference type="ARBA" id="ARBA00022833"/>
    </source>
</evidence>
<name>A0A3T0ECM3_9PROT</name>
<feature type="binding site" evidence="3">
    <location>
        <position position="8"/>
    </location>
    <ligand>
        <name>Zn(2+)</name>
        <dbReference type="ChEBI" id="CHEBI:29105"/>
    </ligand>
</feature>
<dbReference type="HAMAP" id="MF_00649">
    <property type="entry name" value="DNA_gyrase_inhibitor_YacG"/>
    <property type="match status" value="1"/>
</dbReference>
<dbReference type="KEGG" id="gak:X907_2527"/>
<proteinExistence type="inferred from homology"/>
<dbReference type="GO" id="GO:0008270">
    <property type="term" value="F:zinc ion binding"/>
    <property type="evidence" value="ECO:0007669"/>
    <property type="project" value="UniProtKB-UniRule"/>
</dbReference>
<evidence type="ECO:0000313" key="5">
    <source>
        <dbReference type="Proteomes" id="UP000286954"/>
    </source>
</evidence>
<comment type="subunit">
    <text evidence="3">Interacts with GyrB.</text>
</comment>
<reference evidence="4 5" key="1">
    <citation type="submission" date="2016-12" db="EMBL/GenBank/DDBJ databases">
        <title>The genome of dimorphic prosthecate Glycocaulis alkaliphilus 6b-8t, isolated from crude oil dictates its adaptability in petroleum environments.</title>
        <authorList>
            <person name="Wu X.-L."/>
            <person name="Geng S."/>
        </authorList>
    </citation>
    <scope>NUCLEOTIDE SEQUENCE [LARGE SCALE GENOMIC DNA]</scope>
    <source>
        <strain evidence="4 5">6B-8</strain>
    </source>
</reference>
<dbReference type="PANTHER" id="PTHR36150">
    <property type="entry name" value="DNA GYRASE INHIBITOR YACG"/>
    <property type="match status" value="1"/>
</dbReference>
<dbReference type="GO" id="GO:0006355">
    <property type="term" value="P:regulation of DNA-templated transcription"/>
    <property type="evidence" value="ECO:0007669"/>
    <property type="project" value="InterPro"/>
</dbReference>
<keyword evidence="5" id="KW-1185">Reference proteome</keyword>
<feature type="binding site" evidence="3">
    <location>
        <position position="27"/>
    </location>
    <ligand>
        <name>Zn(2+)</name>
        <dbReference type="ChEBI" id="CHEBI:29105"/>
    </ligand>
</feature>
<sequence length="58" mass="6409">MMSAKAKCPMCGKPVVHEFRPFCSKRCSDLDLQKWLSNSYAVPGEPVSPEALPPEEGE</sequence>
<dbReference type="SUPFAM" id="SSF57716">
    <property type="entry name" value="Glucocorticoid receptor-like (DNA-binding domain)"/>
    <property type="match status" value="1"/>
</dbReference>
<evidence type="ECO:0000256" key="3">
    <source>
        <dbReference type="HAMAP-Rule" id="MF_00649"/>
    </source>
</evidence>
<comment type="similarity">
    <text evidence="3">Belongs to the DNA gyrase inhibitor YacG family.</text>
</comment>
<feature type="binding site" evidence="3">
    <location>
        <position position="23"/>
    </location>
    <ligand>
        <name>Zn(2+)</name>
        <dbReference type="ChEBI" id="CHEBI:29105"/>
    </ligand>
</feature>
<gene>
    <name evidence="3" type="primary">yacG</name>
    <name evidence="4" type="ORF">X907_2527</name>
</gene>
<feature type="binding site" evidence="3">
    <location>
        <position position="11"/>
    </location>
    <ligand>
        <name>Zn(2+)</name>
        <dbReference type="ChEBI" id="CHEBI:29105"/>
    </ligand>
</feature>
<dbReference type="PANTHER" id="PTHR36150:SF1">
    <property type="entry name" value="DNA GYRASE INHIBITOR YACG"/>
    <property type="match status" value="1"/>
</dbReference>
<dbReference type="RefSeq" id="WP_127568497.1">
    <property type="nucleotide sequence ID" value="NZ_BMFB01000001.1"/>
</dbReference>
<evidence type="ECO:0000256" key="1">
    <source>
        <dbReference type="ARBA" id="ARBA00022723"/>
    </source>
</evidence>
<dbReference type="AlphaFoldDB" id="A0A3T0ECM3"/>
<accession>A0A3T0ECM3</accession>
<protein>
    <recommendedName>
        <fullName evidence="3">DNA gyrase inhibitor YacG</fullName>
    </recommendedName>
</protein>
<dbReference type="EMBL" id="CP018911">
    <property type="protein sequence ID" value="AZU05040.1"/>
    <property type="molecule type" value="Genomic_DNA"/>
</dbReference>